<dbReference type="AlphaFoldDB" id="A0A392VXB0"/>
<dbReference type="EMBL" id="LXQA011291572">
    <property type="protein sequence ID" value="MCI92123.1"/>
    <property type="molecule type" value="Genomic_DNA"/>
</dbReference>
<proteinExistence type="predicted"/>
<accession>A0A392VXB0</accession>
<organism evidence="1 2">
    <name type="scientific">Trifolium medium</name>
    <dbReference type="NCBI Taxonomy" id="97028"/>
    <lineage>
        <taxon>Eukaryota</taxon>
        <taxon>Viridiplantae</taxon>
        <taxon>Streptophyta</taxon>
        <taxon>Embryophyta</taxon>
        <taxon>Tracheophyta</taxon>
        <taxon>Spermatophyta</taxon>
        <taxon>Magnoliopsida</taxon>
        <taxon>eudicotyledons</taxon>
        <taxon>Gunneridae</taxon>
        <taxon>Pentapetalae</taxon>
        <taxon>rosids</taxon>
        <taxon>fabids</taxon>
        <taxon>Fabales</taxon>
        <taxon>Fabaceae</taxon>
        <taxon>Papilionoideae</taxon>
        <taxon>50 kb inversion clade</taxon>
        <taxon>NPAAA clade</taxon>
        <taxon>Hologalegina</taxon>
        <taxon>IRL clade</taxon>
        <taxon>Trifolieae</taxon>
        <taxon>Trifolium</taxon>
    </lineage>
</organism>
<comment type="caution">
    <text evidence="1">The sequence shown here is derived from an EMBL/GenBank/DDBJ whole genome shotgun (WGS) entry which is preliminary data.</text>
</comment>
<keyword evidence="2" id="KW-1185">Reference proteome</keyword>
<dbReference type="Proteomes" id="UP000265520">
    <property type="component" value="Unassembled WGS sequence"/>
</dbReference>
<protein>
    <submittedName>
        <fullName evidence="1">Uncharacterized protein</fullName>
    </submittedName>
</protein>
<sequence>AEEYRFRVRGVLGRYSRGYAHGHQLLGGLGGPYPRRVKEDLYLMGLGHHSHVSDSF</sequence>
<reference evidence="1 2" key="1">
    <citation type="journal article" date="2018" name="Front. Plant Sci.">
        <title>Red Clover (Trifolium pratense) and Zigzag Clover (T. medium) - A Picture of Genomic Similarities and Differences.</title>
        <authorList>
            <person name="Dluhosova J."/>
            <person name="Istvanek J."/>
            <person name="Nedelnik J."/>
            <person name="Repkova J."/>
        </authorList>
    </citation>
    <scope>NUCLEOTIDE SEQUENCE [LARGE SCALE GENOMIC DNA]</scope>
    <source>
        <strain evidence="2">cv. 10/8</strain>
        <tissue evidence="1">Leaf</tissue>
    </source>
</reference>
<name>A0A392VXB0_9FABA</name>
<evidence type="ECO:0000313" key="1">
    <source>
        <dbReference type="EMBL" id="MCI92123.1"/>
    </source>
</evidence>
<evidence type="ECO:0000313" key="2">
    <source>
        <dbReference type="Proteomes" id="UP000265520"/>
    </source>
</evidence>
<feature type="non-terminal residue" evidence="1">
    <location>
        <position position="1"/>
    </location>
</feature>